<dbReference type="Gene3D" id="3.80.10.10">
    <property type="entry name" value="Ribonuclease Inhibitor"/>
    <property type="match status" value="1"/>
</dbReference>
<dbReference type="Proteomes" id="UP000288805">
    <property type="component" value="Unassembled WGS sequence"/>
</dbReference>
<evidence type="ECO:0000256" key="1">
    <source>
        <dbReference type="ARBA" id="ARBA00008894"/>
    </source>
</evidence>
<keyword evidence="2" id="KW-0611">Plant defense</keyword>
<evidence type="ECO:0000313" key="5">
    <source>
        <dbReference type="EMBL" id="RVW66656.1"/>
    </source>
</evidence>
<sequence>MPTMMQKGSLRQRHYWNNGTTNEYTILNMSLRTQYDTTMKTLDDVKGKPSREGHWNNRKSGDLRTELQKLRELRNDVNRRVNVAERQQMRRLDQVQGWLSRVEAMETEVTQLIGDGAETIDEKGLCGSCYPKHCISCYKLGKKVVRKLQQVATLMSEGRLEVVADSVPPDLVEEIPSEPTVGLESTFDTVWRSLGEEHNEIWEKVGFCDDKWKIKSRHVKAKDIWKALSKKRFVVLLDDLWEQMDLLEVGIPPPYQQNKSKLIFTTRSLDLCGQMGAQKKIKVKSLAWKDSWDLFKKICGRGRLNSDPEIPELAEIVARVLRFAVDEFDDMDGAKNQGFNIISTLVHACLLDETSDAYRVKLHDVIRDMAVWITGHMGEMKGKFLVQTKAGLTQAPEFHKWRMAERISLMANQIEKLMGSPTCPNLSTLLLDFNSDLKMISNDGNESLVEELDSLKYLTTLCTTIASAAVLKRFLSSKKLLSCTHALCLKIFNGSNSLNLSSLQNIKHLTWLRMEDFNTSREISFDWVGKGKEIVEYSNLSSMVECFHCLGTVHIYRCQMLKNLTWLIFAPNLLYLTIEECDNLEELIGKGAKDGGNLSPFTKLIPLQLFCLPQLKSLYWNPLPFLHLDRIVVGSCPKLKKLPLNSSSAKQHRCVIRGEEEWWNELEWRTKLL</sequence>
<organism evidence="5 6">
    <name type="scientific">Vitis vinifera</name>
    <name type="common">Grape</name>
    <dbReference type="NCBI Taxonomy" id="29760"/>
    <lineage>
        <taxon>Eukaryota</taxon>
        <taxon>Viridiplantae</taxon>
        <taxon>Streptophyta</taxon>
        <taxon>Embryophyta</taxon>
        <taxon>Tracheophyta</taxon>
        <taxon>Spermatophyta</taxon>
        <taxon>Magnoliopsida</taxon>
        <taxon>eudicotyledons</taxon>
        <taxon>Gunneridae</taxon>
        <taxon>Pentapetalae</taxon>
        <taxon>rosids</taxon>
        <taxon>Vitales</taxon>
        <taxon>Vitaceae</taxon>
        <taxon>Viteae</taxon>
        <taxon>Vitis</taxon>
    </lineage>
</organism>
<dbReference type="GO" id="GO:0043531">
    <property type="term" value="F:ADP binding"/>
    <property type="evidence" value="ECO:0007669"/>
    <property type="project" value="InterPro"/>
</dbReference>
<keyword evidence="3" id="KW-0175">Coiled coil</keyword>
<feature type="coiled-coil region" evidence="3">
    <location>
        <begin position="60"/>
        <end position="87"/>
    </location>
</feature>
<dbReference type="SUPFAM" id="SSF52058">
    <property type="entry name" value="L domain-like"/>
    <property type="match status" value="1"/>
</dbReference>
<comment type="caution">
    <text evidence="5">The sequence shown here is derived from an EMBL/GenBank/DDBJ whole genome shotgun (WGS) entry which is preliminary data.</text>
</comment>
<protein>
    <submittedName>
        <fullName evidence="5">Putative disease resistance protein</fullName>
    </submittedName>
</protein>
<evidence type="ECO:0000259" key="4">
    <source>
        <dbReference type="Pfam" id="PF00931"/>
    </source>
</evidence>
<reference evidence="5 6" key="1">
    <citation type="journal article" date="2018" name="PLoS Genet.">
        <title>Population sequencing reveals clonal diversity and ancestral inbreeding in the grapevine cultivar Chardonnay.</title>
        <authorList>
            <person name="Roach M.J."/>
            <person name="Johnson D.L."/>
            <person name="Bohlmann J."/>
            <person name="van Vuuren H.J."/>
            <person name="Jones S.J."/>
            <person name="Pretorius I.S."/>
            <person name="Schmidt S.A."/>
            <person name="Borneman A.R."/>
        </authorList>
    </citation>
    <scope>NUCLEOTIDE SEQUENCE [LARGE SCALE GENOMIC DNA]</scope>
    <source>
        <strain evidence="6">cv. Chardonnay</strain>
        <tissue evidence="5">Leaf</tissue>
    </source>
</reference>
<name>A0A438G381_VITVI</name>
<dbReference type="PANTHER" id="PTHR33463:SF220">
    <property type="entry name" value="NB-ARC DOMAIN-CONTAINING PROTEIN"/>
    <property type="match status" value="1"/>
</dbReference>
<accession>A0A438G381</accession>
<dbReference type="InterPro" id="IPR050905">
    <property type="entry name" value="Plant_NBS-LRR"/>
</dbReference>
<proteinExistence type="inferred from homology"/>
<evidence type="ECO:0000313" key="6">
    <source>
        <dbReference type="Proteomes" id="UP000288805"/>
    </source>
</evidence>
<feature type="domain" description="NB-ARC" evidence="4">
    <location>
        <begin position="199"/>
        <end position="302"/>
    </location>
</feature>
<dbReference type="InterPro" id="IPR032675">
    <property type="entry name" value="LRR_dom_sf"/>
</dbReference>
<dbReference type="Pfam" id="PF00931">
    <property type="entry name" value="NB-ARC"/>
    <property type="match status" value="1"/>
</dbReference>
<dbReference type="PANTHER" id="PTHR33463">
    <property type="entry name" value="NB-ARC DOMAIN-CONTAINING PROTEIN-RELATED"/>
    <property type="match status" value="1"/>
</dbReference>
<dbReference type="InterPro" id="IPR027417">
    <property type="entry name" value="P-loop_NTPase"/>
</dbReference>
<dbReference type="Gene3D" id="3.40.50.300">
    <property type="entry name" value="P-loop containing nucleotide triphosphate hydrolases"/>
    <property type="match status" value="1"/>
</dbReference>
<evidence type="ECO:0000256" key="2">
    <source>
        <dbReference type="ARBA" id="ARBA00022821"/>
    </source>
</evidence>
<gene>
    <name evidence="5" type="primary">VvCHDp001119_11</name>
    <name evidence="5" type="ORF">CK203_065485</name>
</gene>
<evidence type="ECO:0000256" key="3">
    <source>
        <dbReference type="SAM" id="Coils"/>
    </source>
</evidence>
<dbReference type="AlphaFoldDB" id="A0A438G381"/>
<dbReference type="EMBL" id="QGNW01000637">
    <property type="protein sequence ID" value="RVW66656.1"/>
    <property type="molecule type" value="Genomic_DNA"/>
</dbReference>
<dbReference type="InterPro" id="IPR002182">
    <property type="entry name" value="NB-ARC"/>
</dbReference>
<dbReference type="SUPFAM" id="SSF52540">
    <property type="entry name" value="P-loop containing nucleoside triphosphate hydrolases"/>
    <property type="match status" value="1"/>
</dbReference>
<comment type="similarity">
    <text evidence="1">Belongs to the disease resistance NB-LRR family.</text>
</comment>